<evidence type="ECO:0000313" key="4">
    <source>
        <dbReference type="Proteomes" id="UP000035681"/>
    </source>
</evidence>
<dbReference type="SUPFAM" id="SSF50104">
    <property type="entry name" value="Translation proteins SH3-like domain"/>
    <property type="match status" value="1"/>
</dbReference>
<dbReference type="GO" id="GO:0006412">
    <property type="term" value="P:translation"/>
    <property type="evidence" value="ECO:0007669"/>
    <property type="project" value="InterPro"/>
</dbReference>
<dbReference type="STRING" id="6248.A0A0K0EM11"/>
<protein>
    <submittedName>
        <fullName evidence="5">60S ribosomal protein L26</fullName>
    </submittedName>
    <submittedName>
        <fullName evidence="6">KOW domain-containing protein</fullName>
    </submittedName>
</protein>
<evidence type="ECO:0000313" key="6">
    <source>
        <dbReference type="WBParaSite" id="TCONS_00000039.p1"/>
    </source>
</evidence>
<dbReference type="CDD" id="cd06089">
    <property type="entry name" value="KOW_RPL26"/>
    <property type="match status" value="1"/>
</dbReference>
<dbReference type="Proteomes" id="UP000035681">
    <property type="component" value="Unplaced"/>
</dbReference>
<name>A0A0K0EM11_STRER</name>
<dbReference type="HAMAP" id="MF_01326_A">
    <property type="entry name" value="Ribosomal_uL24_A"/>
    <property type="match status" value="1"/>
</dbReference>
<dbReference type="GO" id="GO:0003735">
    <property type="term" value="F:structural constituent of ribosome"/>
    <property type="evidence" value="ECO:0007669"/>
    <property type="project" value="InterPro"/>
</dbReference>
<dbReference type="InterPro" id="IPR014722">
    <property type="entry name" value="Rib_uL2_dom2"/>
</dbReference>
<dbReference type="Gene3D" id="2.30.30.30">
    <property type="match status" value="1"/>
</dbReference>
<evidence type="ECO:0000256" key="2">
    <source>
        <dbReference type="ARBA" id="ARBA00022980"/>
    </source>
</evidence>
<keyword evidence="3" id="KW-0687">Ribonucleoprotein</keyword>
<dbReference type="AlphaFoldDB" id="A0A0K0EM11"/>
<dbReference type="WBParaSite" id="TCONS_00000039.p1">
    <property type="protein sequence ID" value="TCONS_00000039.p1"/>
    <property type="gene ID" value="XLOC_000035"/>
</dbReference>
<evidence type="ECO:0000256" key="1">
    <source>
        <dbReference type="ARBA" id="ARBA00010618"/>
    </source>
</evidence>
<dbReference type="GO" id="GO:0015934">
    <property type="term" value="C:large ribosomal subunit"/>
    <property type="evidence" value="ECO:0007669"/>
    <property type="project" value="InterPro"/>
</dbReference>
<comment type="similarity">
    <text evidence="1">Belongs to the universal ribosomal protein uL24 family.</text>
</comment>
<proteinExistence type="inferred from homology"/>
<keyword evidence="4" id="KW-1185">Reference proteome</keyword>
<evidence type="ECO:0000313" key="5">
    <source>
        <dbReference type="WBParaSite" id="SSTP_0001049900.1"/>
    </source>
</evidence>
<dbReference type="InterPro" id="IPR005756">
    <property type="entry name" value="Ribosomal_uL24_euk/arc"/>
</dbReference>
<organism evidence="5">
    <name type="scientific">Strongyloides stercoralis</name>
    <name type="common">Threadworm</name>
    <dbReference type="NCBI Taxonomy" id="6248"/>
    <lineage>
        <taxon>Eukaryota</taxon>
        <taxon>Metazoa</taxon>
        <taxon>Ecdysozoa</taxon>
        <taxon>Nematoda</taxon>
        <taxon>Chromadorea</taxon>
        <taxon>Rhabditida</taxon>
        <taxon>Tylenchina</taxon>
        <taxon>Panagrolaimomorpha</taxon>
        <taxon>Strongyloidoidea</taxon>
        <taxon>Strongyloididae</taxon>
        <taxon>Strongyloides</taxon>
    </lineage>
</organism>
<dbReference type="Pfam" id="PF16906">
    <property type="entry name" value="Ribosomal_L26"/>
    <property type="match status" value="1"/>
</dbReference>
<keyword evidence="2" id="KW-0689">Ribosomal protein</keyword>
<dbReference type="PANTHER" id="PTHR11143">
    <property type="entry name" value="60S RIBOSOMAL PROTEIN L26 FAMILY MEMBER"/>
    <property type="match status" value="1"/>
</dbReference>
<reference evidence="5" key="1">
    <citation type="submission" date="2015-08" db="UniProtKB">
        <authorList>
            <consortium name="WormBaseParasite"/>
        </authorList>
    </citation>
    <scope>IDENTIFICATION</scope>
</reference>
<dbReference type="WBParaSite" id="SSTP_0001049900.1">
    <property type="protein sequence ID" value="SSTP_0001049900.1"/>
    <property type="gene ID" value="SSTP_0001049900"/>
</dbReference>
<dbReference type="FunFam" id="2.30.30.30:FF:000009">
    <property type="entry name" value="60S ribosomal protein L26"/>
    <property type="match status" value="1"/>
</dbReference>
<dbReference type="InterPro" id="IPR041988">
    <property type="entry name" value="Ribosomal_uL24_KOW"/>
</dbReference>
<evidence type="ECO:0000256" key="3">
    <source>
        <dbReference type="ARBA" id="ARBA00023274"/>
    </source>
</evidence>
<dbReference type="GO" id="GO:0003723">
    <property type="term" value="F:RNA binding"/>
    <property type="evidence" value="ECO:0007669"/>
    <property type="project" value="InterPro"/>
</dbReference>
<dbReference type="PROSITE" id="PS01108">
    <property type="entry name" value="RIBOSOMAL_L24"/>
    <property type="match status" value="1"/>
</dbReference>
<dbReference type="InterPro" id="IPR008991">
    <property type="entry name" value="Translation_prot_SH3-like_sf"/>
</dbReference>
<accession>A0A0K0EM11</accession>
<dbReference type="InterPro" id="IPR005825">
    <property type="entry name" value="Ribosomal_uL24_CS"/>
</dbReference>
<sequence length="258" mass="29870">MNSQSHYNDLTKRIYGTFDGYRDVCNLMYHIESMYESFRKIKPILKENDTRDFKDTFYRLKNYYKDLKYIRDYIKSKRRINIGELTSDTESESNFQLDETSCDISNSNYTLPEVLALLTMKFNPNVSSSARKSRARHFNAPSHVRRVIMSAPLSKELREKYGVRSCPIRVDDEVTVATGRAKGNSGRVVKCYRKKFVIHIDKVQREKASGTTVNIGIHPSNVIITKLKLNDDRRKTLERKAEGRKAVLGELKGKHSSV</sequence>
<dbReference type="NCBIfam" id="TIGR01080">
    <property type="entry name" value="rplX_A_E"/>
    <property type="match status" value="1"/>
</dbReference>